<organism evidence="1 2">
    <name type="scientific">Paraburkholderia fynbosensis</name>
    <dbReference type="NCBI Taxonomy" id="1200993"/>
    <lineage>
        <taxon>Bacteria</taxon>
        <taxon>Pseudomonadati</taxon>
        <taxon>Pseudomonadota</taxon>
        <taxon>Betaproteobacteria</taxon>
        <taxon>Burkholderiales</taxon>
        <taxon>Burkholderiaceae</taxon>
        <taxon>Paraburkholderia</taxon>
    </lineage>
</organism>
<gene>
    <name evidence="1" type="ORF">LMG27177_02295</name>
</gene>
<keyword evidence="2" id="KW-1185">Reference proteome</keyword>
<evidence type="ECO:0000313" key="2">
    <source>
        <dbReference type="Proteomes" id="UP000494252"/>
    </source>
</evidence>
<accession>A0A6J5FUV5</accession>
<dbReference type="InterPro" id="IPR016162">
    <property type="entry name" value="Ald_DH_N"/>
</dbReference>
<dbReference type="Proteomes" id="UP000494252">
    <property type="component" value="Unassembled WGS sequence"/>
</dbReference>
<sequence>MRAAFDYAAAYQPALTRYGRSQILERATALLCERTEDASHLSSLESGLSKHGSRYDIGRLADVRVASGMEHRSGSARVCVRTGRVRSRASSTNCAGAVNVWEVPGCRIELTPCVGITLAGPGHKEGAQKSFTNLKNFLLPWE</sequence>
<proteinExistence type="predicted"/>
<evidence type="ECO:0000313" key="1">
    <source>
        <dbReference type="EMBL" id="CAB3787995.1"/>
    </source>
</evidence>
<dbReference type="EMBL" id="CADIKI010000006">
    <property type="protein sequence ID" value="CAB3787995.1"/>
    <property type="molecule type" value="Genomic_DNA"/>
</dbReference>
<dbReference type="Gene3D" id="3.40.605.10">
    <property type="entry name" value="Aldehyde Dehydrogenase, Chain A, domain 1"/>
    <property type="match status" value="1"/>
</dbReference>
<name>A0A6J5FUV5_9BURK</name>
<reference evidence="1 2" key="1">
    <citation type="submission" date="2020-04" db="EMBL/GenBank/DDBJ databases">
        <authorList>
            <person name="De Canck E."/>
        </authorList>
    </citation>
    <scope>NUCLEOTIDE SEQUENCE [LARGE SCALE GENOMIC DNA]</scope>
    <source>
        <strain evidence="1 2">LMG 27177</strain>
    </source>
</reference>
<protein>
    <submittedName>
        <fullName evidence="1">Uncharacterized protein</fullName>
    </submittedName>
</protein>
<dbReference type="AlphaFoldDB" id="A0A6J5FUV5"/>
<dbReference type="GO" id="GO:0016491">
    <property type="term" value="F:oxidoreductase activity"/>
    <property type="evidence" value="ECO:0007669"/>
    <property type="project" value="InterPro"/>
</dbReference>